<dbReference type="InterPro" id="IPR050327">
    <property type="entry name" value="Proton-linked_MCT"/>
</dbReference>
<gene>
    <name evidence="2 3 4 5" type="primary">SLC16A7</name>
</gene>
<dbReference type="GO" id="GO:0035879">
    <property type="term" value="P:plasma membrane lactate transport"/>
    <property type="evidence" value="ECO:0007669"/>
    <property type="project" value="TreeGrafter"/>
</dbReference>
<evidence type="ECO:0000313" key="3">
    <source>
        <dbReference type="RefSeq" id="XP_045366135.2"/>
    </source>
</evidence>
<protein>
    <submittedName>
        <fullName evidence="2 3">Monocarboxylate transporter 2 isoform X1</fullName>
    </submittedName>
</protein>
<dbReference type="RefSeq" id="XP_045366135.2">
    <property type="nucleotide sequence ID" value="XM_045510179.2"/>
</dbReference>
<dbReference type="GO" id="GO:0015129">
    <property type="term" value="F:lactate transmembrane transporter activity"/>
    <property type="evidence" value="ECO:0007669"/>
    <property type="project" value="TreeGrafter"/>
</dbReference>
<evidence type="ECO:0000313" key="1">
    <source>
        <dbReference type="Proteomes" id="UP001732780"/>
    </source>
</evidence>
<dbReference type="Gene3D" id="1.20.1250.20">
    <property type="entry name" value="MFS general substrate transporter like domains"/>
    <property type="match status" value="1"/>
</dbReference>
<dbReference type="PANTHER" id="PTHR11360:SF25">
    <property type="entry name" value="MONOCARBOXYLATE TRANSPORTER 2"/>
    <property type="match status" value="1"/>
</dbReference>
<evidence type="ECO:0000313" key="5">
    <source>
        <dbReference type="RefSeq" id="XP_045366141.2"/>
    </source>
</evidence>
<dbReference type="RefSeq" id="XP_045366141.2">
    <property type="nucleotide sequence ID" value="XM_045510185.2"/>
</dbReference>
<dbReference type="InterPro" id="IPR004743">
    <property type="entry name" value="MCT"/>
</dbReference>
<dbReference type="Proteomes" id="UP001732780">
    <property type="component" value="Chromosome 12"/>
</dbReference>
<dbReference type="CTD" id="9194"/>
<dbReference type="GO" id="GO:0015293">
    <property type="term" value="F:symporter activity"/>
    <property type="evidence" value="ECO:0007669"/>
    <property type="project" value="UniProtKB-KW"/>
</dbReference>
<dbReference type="PROSITE" id="PS50850">
    <property type="entry name" value="MFS"/>
    <property type="match status" value="1"/>
</dbReference>
<dbReference type="RefSeq" id="XP_045366140.2">
    <property type="nucleotide sequence ID" value="XM_045510184.2"/>
</dbReference>
<accession>A0A9W3FT07</accession>
<evidence type="ECO:0000313" key="2">
    <source>
        <dbReference type="RefSeq" id="XP_045366134.2"/>
    </source>
</evidence>
<dbReference type="InterPro" id="IPR011701">
    <property type="entry name" value="MFS"/>
</dbReference>
<dbReference type="GO" id="GO:0005737">
    <property type="term" value="C:cytoplasm"/>
    <property type="evidence" value="ECO:0007669"/>
    <property type="project" value="UniProtKB-SubCell"/>
</dbReference>
<dbReference type="GO" id="GO:0016323">
    <property type="term" value="C:basolateral plasma membrane"/>
    <property type="evidence" value="ECO:0007669"/>
    <property type="project" value="UniProtKB-SubCell"/>
</dbReference>
<dbReference type="InterPro" id="IPR020846">
    <property type="entry name" value="MFS_dom"/>
</dbReference>
<dbReference type="NCBIfam" id="TIGR00892">
    <property type="entry name" value="2A0113"/>
    <property type="match status" value="1"/>
</dbReference>
<dbReference type="InterPro" id="IPR036259">
    <property type="entry name" value="MFS_trans_sf"/>
</dbReference>
<dbReference type="FunFam" id="1.20.1250.20:FF:000030">
    <property type="entry name" value="monocarboxylate transporter 1 isoform X1"/>
    <property type="match status" value="1"/>
</dbReference>
<dbReference type="RefSeq" id="XP_045366134.2">
    <property type="nucleotide sequence ID" value="XM_045510178.2"/>
</dbReference>
<keyword evidence="1" id="KW-1185">Reference proteome</keyword>
<evidence type="ECO:0000313" key="4">
    <source>
        <dbReference type="RefSeq" id="XP_045366140.2"/>
    </source>
</evidence>
<dbReference type="Pfam" id="PF07690">
    <property type="entry name" value="MFS_1"/>
    <property type="match status" value="1"/>
</dbReference>
<dbReference type="SUPFAM" id="SSF103473">
    <property type="entry name" value="MFS general substrate transporter"/>
    <property type="match status" value="1"/>
</dbReference>
<reference evidence="2 3" key="1">
    <citation type="submission" date="2025-08" db="UniProtKB">
        <authorList>
            <consortium name="RefSeq"/>
        </authorList>
    </citation>
    <scope>IDENTIFICATION</scope>
    <source>
        <tissue evidence="2 3">Blood</tissue>
    </source>
</reference>
<sequence length="559" mass="61003">MPPAASSPALHPPPDGGWGWVVVGAAFISIGFSYAFPKAVTVFFKEIQQIFNTTYSEIAWISSIMLAVMYAGDEKQTKKCVSFPKAREGSRGGTRTSASDFQALVVSPSMPSGSFLLLRPISLLKNSPISSVLVNNYGSRPVVMAGGLLCCLGMVSASFSTNVVQLYITMGFICGLGLAFNLQPALTIIGKYFYKKRPTANGLAMAGSPVFLSTLAPFNQFLFNTYGWKGSFLILGGILLNACVAGSLMRPVGPKLTTKKSKNKVGIRATDLGEKTRHKKKSTWETINKYLDFSLFKHRGFLIYLSGNVIMFLGFFAPIIFLAPYAKDKGIDEYSAAFLLSVMAFVDMFARPSVGFIANSRFIRPRIQYFFSFAVMFNGVCHLLCPLADDYPSLVVYAVFFGLGFGSVSSVLFETLMDLVGAQRFSSAVGLVTIVECCPVLLGPPLAGKLVDETGQYKYMYMVCGAIVFTSSVWLLIGNAINYRLLAKEKRLEDAHKPEFQESKPLSTSKSHDDVTSFRSLRSGVNPLESEPLNTSKNHDTSGEDLGSEVNPSERETNI</sequence>
<name>A0A9W3FT07_CAMBA</name>
<organism evidence="1 3">
    <name type="scientific">Camelus bactrianus</name>
    <name type="common">Bactrian camel</name>
    <dbReference type="NCBI Taxonomy" id="9837"/>
    <lineage>
        <taxon>Eukaryota</taxon>
        <taxon>Metazoa</taxon>
        <taxon>Chordata</taxon>
        <taxon>Craniata</taxon>
        <taxon>Vertebrata</taxon>
        <taxon>Euteleostomi</taxon>
        <taxon>Mammalia</taxon>
        <taxon>Eutheria</taxon>
        <taxon>Laurasiatheria</taxon>
        <taxon>Artiodactyla</taxon>
        <taxon>Tylopoda</taxon>
        <taxon>Camelidae</taxon>
        <taxon>Camelus</taxon>
    </lineage>
</organism>
<dbReference type="PANTHER" id="PTHR11360">
    <property type="entry name" value="MONOCARBOXYLATE TRANSPORTER"/>
    <property type="match status" value="1"/>
</dbReference>
<proteinExistence type="predicted"/>